<organism evidence="2 3">
    <name type="scientific">Otus sunia</name>
    <name type="common">Oriental scops-owl</name>
    <dbReference type="NCBI Taxonomy" id="257818"/>
    <lineage>
        <taxon>Eukaryota</taxon>
        <taxon>Metazoa</taxon>
        <taxon>Chordata</taxon>
        <taxon>Craniata</taxon>
        <taxon>Vertebrata</taxon>
        <taxon>Euteleostomi</taxon>
        <taxon>Archelosauria</taxon>
        <taxon>Archosauria</taxon>
        <taxon>Dinosauria</taxon>
        <taxon>Saurischia</taxon>
        <taxon>Theropoda</taxon>
        <taxon>Coelurosauria</taxon>
        <taxon>Aves</taxon>
        <taxon>Neognathae</taxon>
        <taxon>Neoaves</taxon>
        <taxon>Telluraves</taxon>
        <taxon>Strigiformes</taxon>
        <taxon>Strigidae</taxon>
        <taxon>Otus</taxon>
    </lineage>
</organism>
<evidence type="ECO:0000256" key="1">
    <source>
        <dbReference type="SAM" id="MobiDB-lite"/>
    </source>
</evidence>
<dbReference type="Ensembl" id="ENSOSUT00000008364.1">
    <property type="protein sequence ID" value="ENSOSUP00000008062.1"/>
    <property type="gene ID" value="ENSOSUG00000005965.1"/>
</dbReference>
<evidence type="ECO:0000313" key="2">
    <source>
        <dbReference type="Ensembl" id="ENSOSUP00000008062.1"/>
    </source>
</evidence>
<reference evidence="2" key="1">
    <citation type="submission" date="2025-08" db="UniProtKB">
        <authorList>
            <consortium name="Ensembl"/>
        </authorList>
    </citation>
    <scope>IDENTIFICATION</scope>
</reference>
<dbReference type="Proteomes" id="UP000694552">
    <property type="component" value="Unplaced"/>
</dbReference>
<dbReference type="AlphaFoldDB" id="A0A8C8E8M5"/>
<evidence type="ECO:0000313" key="3">
    <source>
        <dbReference type="Proteomes" id="UP000694552"/>
    </source>
</evidence>
<sequence>MLLVWSWSSTPPPFPGRSTPALPAPPPRPAPSLGLPQGTICLPRSGRGLGSQTKRSPSSPQGGPKKRSAFGDITNVSGRFILAIRKNFFTKIVPKRWNRLSREVIESPFLVVFKG</sequence>
<name>A0A8C8E8M5_9STRI</name>
<reference evidence="2" key="2">
    <citation type="submission" date="2025-09" db="UniProtKB">
        <authorList>
            <consortium name="Ensembl"/>
        </authorList>
    </citation>
    <scope>IDENTIFICATION</scope>
</reference>
<feature type="compositionally biased region" description="Polar residues" evidence="1">
    <location>
        <begin position="50"/>
        <end position="61"/>
    </location>
</feature>
<protein>
    <submittedName>
        <fullName evidence="2">Uncharacterized protein</fullName>
    </submittedName>
</protein>
<proteinExistence type="predicted"/>
<feature type="region of interest" description="Disordered" evidence="1">
    <location>
        <begin position="1"/>
        <end position="71"/>
    </location>
</feature>
<keyword evidence="3" id="KW-1185">Reference proteome</keyword>
<accession>A0A8C8E8M5</accession>